<comment type="caution">
    <text evidence="2">The sequence shown here is derived from an EMBL/GenBank/DDBJ whole genome shotgun (WGS) entry which is preliminary data.</text>
</comment>
<evidence type="ECO:0000313" key="3">
    <source>
        <dbReference type="Proteomes" id="UP000320176"/>
    </source>
</evidence>
<dbReference type="OrthoDB" id="2955631at2"/>
<feature type="transmembrane region" description="Helical" evidence="1">
    <location>
        <begin position="63"/>
        <end position="88"/>
    </location>
</feature>
<proteinExistence type="predicted"/>
<dbReference type="EMBL" id="SJPN01000008">
    <property type="protein sequence ID" value="TWT93855.1"/>
    <property type="molecule type" value="Genomic_DNA"/>
</dbReference>
<name>A0A5C6A3B3_9BACT</name>
<keyword evidence="3" id="KW-1185">Reference proteome</keyword>
<gene>
    <name evidence="2" type="ORF">Pla52n_56830</name>
</gene>
<dbReference type="Proteomes" id="UP000320176">
    <property type="component" value="Unassembled WGS sequence"/>
</dbReference>
<keyword evidence="1" id="KW-0472">Membrane</keyword>
<evidence type="ECO:0000256" key="1">
    <source>
        <dbReference type="SAM" id="Phobius"/>
    </source>
</evidence>
<accession>A0A5C6A3B3</accession>
<keyword evidence="1" id="KW-0812">Transmembrane</keyword>
<evidence type="ECO:0000313" key="2">
    <source>
        <dbReference type="EMBL" id="TWT93855.1"/>
    </source>
</evidence>
<organism evidence="2 3">
    <name type="scientific">Stieleria varia</name>
    <dbReference type="NCBI Taxonomy" id="2528005"/>
    <lineage>
        <taxon>Bacteria</taxon>
        <taxon>Pseudomonadati</taxon>
        <taxon>Planctomycetota</taxon>
        <taxon>Planctomycetia</taxon>
        <taxon>Pirellulales</taxon>
        <taxon>Pirellulaceae</taxon>
        <taxon>Stieleria</taxon>
    </lineage>
</organism>
<dbReference type="RefSeq" id="WP_146522669.1">
    <property type="nucleotide sequence ID" value="NZ_CP151726.1"/>
</dbReference>
<reference evidence="2 3" key="1">
    <citation type="submission" date="2019-02" db="EMBL/GenBank/DDBJ databases">
        <title>Deep-cultivation of Planctomycetes and their phenomic and genomic characterization uncovers novel biology.</title>
        <authorList>
            <person name="Wiegand S."/>
            <person name="Jogler M."/>
            <person name="Boedeker C."/>
            <person name="Pinto D."/>
            <person name="Vollmers J."/>
            <person name="Rivas-Marin E."/>
            <person name="Kohn T."/>
            <person name="Peeters S.H."/>
            <person name="Heuer A."/>
            <person name="Rast P."/>
            <person name="Oberbeckmann S."/>
            <person name="Bunk B."/>
            <person name="Jeske O."/>
            <person name="Meyerdierks A."/>
            <person name="Storesund J.E."/>
            <person name="Kallscheuer N."/>
            <person name="Luecker S."/>
            <person name="Lage O.M."/>
            <person name="Pohl T."/>
            <person name="Merkel B.J."/>
            <person name="Hornburger P."/>
            <person name="Mueller R.-W."/>
            <person name="Bruemmer F."/>
            <person name="Labrenz M."/>
            <person name="Spormann A.M."/>
            <person name="Op Den Camp H."/>
            <person name="Overmann J."/>
            <person name="Amann R."/>
            <person name="Jetten M.S.M."/>
            <person name="Mascher T."/>
            <person name="Medema M.H."/>
            <person name="Devos D.P."/>
            <person name="Kaster A.-K."/>
            <person name="Ovreas L."/>
            <person name="Rohde M."/>
            <person name="Galperin M.Y."/>
            <person name="Jogler C."/>
        </authorList>
    </citation>
    <scope>NUCLEOTIDE SEQUENCE [LARGE SCALE GENOMIC DNA]</scope>
    <source>
        <strain evidence="2 3">Pla52n</strain>
    </source>
</reference>
<dbReference type="InterPro" id="IPR018723">
    <property type="entry name" value="DUF2254_membrane"/>
</dbReference>
<evidence type="ECO:0008006" key="4">
    <source>
        <dbReference type="Google" id="ProtNLM"/>
    </source>
</evidence>
<protein>
    <recommendedName>
        <fullName evidence="4">DUF2254 domain-containing protein</fullName>
    </recommendedName>
</protein>
<feature type="transmembrane region" description="Helical" evidence="1">
    <location>
        <begin position="109"/>
        <end position="128"/>
    </location>
</feature>
<dbReference type="Pfam" id="PF10011">
    <property type="entry name" value="DUF2254"/>
    <property type="match status" value="1"/>
</dbReference>
<keyword evidence="1" id="KW-1133">Transmembrane helix</keyword>
<feature type="transmembrane region" description="Helical" evidence="1">
    <location>
        <begin position="148"/>
        <end position="167"/>
    </location>
</feature>
<dbReference type="AlphaFoldDB" id="A0A5C6A3B3"/>
<feature type="transmembrane region" description="Helical" evidence="1">
    <location>
        <begin position="16"/>
        <end position="37"/>
    </location>
</feature>
<sequence length="427" mass="47387">MRAKIQQLLYTIRGSYWFLPALMALTAIIASQFFVWLDRVYGDDWLRDFWWASLNQPDGARSLLATVAGSMITVTGVTFSLTILAVSYATSHFGPRLLDNFMRDRGNQITLGVFVATFLYCLLVLRSVRTGQTSDNALETEVFVPQLAITIAIALTLASVGVLIFFIHHIPESISITHVLNGITEMIDAKTDDFFPERIGSTKSQPIVSEPDWGNGVEVNCRTQGYLQGVDAKSLMKFAVENELVVNLKVRPGDHLLENQVIAIVCQAVTKPTEQTPDADFYVDHIHSTLAIGDSRTPTQDIFFAINQFVEIAIRALSPGVNDPFTAIQCIDRLAQAMTRISQRHLPSRFRVDDDDTLRIVAAQPNWDQIVHAAFGQLAPYAAADANVSRHLTGTIESLVSVSQSAELNDSLRRFQATWQVMVKKSA</sequence>